<dbReference type="SMART" id="SM00091">
    <property type="entry name" value="PAS"/>
    <property type="match status" value="1"/>
</dbReference>
<dbReference type="Pfam" id="PF00563">
    <property type="entry name" value="EAL"/>
    <property type="match status" value="1"/>
</dbReference>
<dbReference type="InterPro" id="IPR001633">
    <property type="entry name" value="EAL_dom"/>
</dbReference>
<dbReference type="NCBIfam" id="TIGR00254">
    <property type="entry name" value="GGDEF"/>
    <property type="match status" value="1"/>
</dbReference>
<dbReference type="SMART" id="SM00267">
    <property type="entry name" value="GGDEF"/>
    <property type="match status" value="1"/>
</dbReference>
<evidence type="ECO:0000259" key="7">
    <source>
        <dbReference type="PROSITE" id="PS50887"/>
    </source>
</evidence>
<evidence type="ECO:0000259" key="5">
    <source>
        <dbReference type="PROSITE" id="PS50113"/>
    </source>
</evidence>
<dbReference type="Gene3D" id="3.30.450.20">
    <property type="entry name" value="PAS domain"/>
    <property type="match status" value="2"/>
</dbReference>
<name>A0AB72UAA7_9PROT</name>
<dbReference type="EMBL" id="CP004388">
    <property type="protein sequence ID" value="AJD51047.1"/>
    <property type="molecule type" value="Genomic_DNA"/>
</dbReference>
<dbReference type="GO" id="GO:0071111">
    <property type="term" value="F:cyclic-guanylate-specific phosphodiesterase activity"/>
    <property type="evidence" value="ECO:0007669"/>
    <property type="project" value="UniProtKB-EC"/>
</dbReference>
<dbReference type="SMART" id="SM00086">
    <property type="entry name" value="PAC"/>
    <property type="match status" value="2"/>
</dbReference>
<dbReference type="GO" id="GO:0000160">
    <property type="term" value="P:phosphorelay signal transduction system"/>
    <property type="evidence" value="ECO:0007669"/>
    <property type="project" value="InterPro"/>
</dbReference>
<feature type="domain" description="PAC" evidence="5">
    <location>
        <begin position="213"/>
        <end position="265"/>
    </location>
</feature>
<protein>
    <submittedName>
        <fullName evidence="8">Response regulator receiver modulated diguanylate cyclase/phosphodiesterase with PAS/PAC sensor(S)</fullName>
    </submittedName>
</protein>
<dbReference type="Gene3D" id="3.30.70.270">
    <property type="match status" value="1"/>
</dbReference>
<evidence type="ECO:0000313" key="8">
    <source>
        <dbReference type="EMBL" id="AJD51047.1"/>
    </source>
</evidence>
<dbReference type="PROSITE" id="PS50112">
    <property type="entry name" value="PAS"/>
    <property type="match status" value="1"/>
</dbReference>
<feature type="domain" description="Response regulatory" evidence="3">
    <location>
        <begin position="9"/>
        <end position="124"/>
    </location>
</feature>
<dbReference type="SUPFAM" id="SSF52172">
    <property type="entry name" value="CheY-like"/>
    <property type="match status" value="1"/>
</dbReference>
<dbReference type="Proteomes" id="UP000007127">
    <property type="component" value="Chromosome"/>
</dbReference>
<dbReference type="RefSeq" id="WP_007090446.1">
    <property type="nucleotide sequence ID" value="NZ_CP004388.1"/>
</dbReference>
<dbReference type="PANTHER" id="PTHR44757">
    <property type="entry name" value="DIGUANYLATE CYCLASE DGCP"/>
    <property type="match status" value="1"/>
</dbReference>
<evidence type="ECO:0000256" key="2">
    <source>
        <dbReference type="PROSITE-ProRule" id="PRU00169"/>
    </source>
</evidence>
<accession>A0AB72UAA7</accession>
<evidence type="ECO:0000259" key="4">
    <source>
        <dbReference type="PROSITE" id="PS50112"/>
    </source>
</evidence>
<dbReference type="FunFam" id="3.30.70.270:FF:000001">
    <property type="entry name" value="Diguanylate cyclase domain protein"/>
    <property type="match status" value="1"/>
</dbReference>
<dbReference type="InterPro" id="IPR029787">
    <property type="entry name" value="Nucleotide_cyclase"/>
</dbReference>
<feature type="modified residue" description="4-aspartylphosphate" evidence="2">
    <location>
        <position position="59"/>
    </location>
</feature>
<proteinExistence type="predicted"/>
<dbReference type="Gene3D" id="3.20.20.450">
    <property type="entry name" value="EAL domain"/>
    <property type="match status" value="1"/>
</dbReference>
<dbReference type="InterPro" id="IPR000160">
    <property type="entry name" value="GGDEF_dom"/>
</dbReference>
<dbReference type="KEGG" id="txi:TH3_04625"/>
<dbReference type="PANTHER" id="PTHR44757:SF2">
    <property type="entry name" value="BIOFILM ARCHITECTURE MAINTENANCE PROTEIN MBAA"/>
    <property type="match status" value="1"/>
</dbReference>
<dbReference type="InterPro" id="IPR043128">
    <property type="entry name" value="Rev_trsase/Diguanyl_cyclase"/>
</dbReference>
<dbReference type="PROSITE" id="PS50110">
    <property type="entry name" value="RESPONSE_REGULATORY"/>
    <property type="match status" value="1"/>
</dbReference>
<dbReference type="PROSITE" id="PS50883">
    <property type="entry name" value="EAL"/>
    <property type="match status" value="1"/>
</dbReference>
<dbReference type="PROSITE" id="PS50113">
    <property type="entry name" value="PAC"/>
    <property type="match status" value="2"/>
</dbReference>
<dbReference type="CDD" id="cd01949">
    <property type="entry name" value="GGDEF"/>
    <property type="match status" value="1"/>
</dbReference>
<dbReference type="NCBIfam" id="TIGR00229">
    <property type="entry name" value="sensory_box"/>
    <property type="match status" value="1"/>
</dbReference>
<dbReference type="InterPro" id="IPR013655">
    <property type="entry name" value="PAS_fold_3"/>
</dbReference>
<dbReference type="Pfam" id="PF00072">
    <property type="entry name" value="Response_reg"/>
    <property type="match status" value="1"/>
</dbReference>
<feature type="domain" description="PAS" evidence="4">
    <location>
        <begin position="262"/>
        <end position="306"/>
    </location>
</feature>
<dbReference type="FunFam" id="3.20.20.450:FF:000001">
    <property type="entry name" value="Cyclic di-GMP phosphodiesterase yahA"/>
    <property type="match status" value="1"/>
</dbReference>
<comment type="catalytic activity">
    <reaction evidence="1">
        <text>3',3'-c-di-GMP + H2O = 5'-phosphoguanylyl(3'-&gt;5')guanosine + H(+)</text>
        <dbReference type="Rhea" id="RHEA:24902"/>
        <dbReference type="ChEBI" id="CHEBI:15377"/>
        <dbReference type="ChEBI" id="CHEBI:15378"/>
        <dbReference type="ChEBI" id="CHEBI:58754"/>
        <dbReference type="ChEBI" id="CHEBI:58805"/>
        <dbReference type="EC" id="3.1.4.52"/>
    </reaction>
    <physiologicalReaction direction="left-to-right" evidence="1">
        <dbReference type="Rhea" id="RHEA:24903"/>
    </physiologicalReaction>
</comment>
<dbReference type="InterPro" id="IPR001610">
    <property type="entry name" value="PAC"/>
</dbReference>
<dbReference type="SMART" id="SM00448">
    <property type="entry name" value="REC"/>
    <property type="match status" value="1"/>
</dbReference>
<dbReference type="CDD" id="cd00130">
    <property type="entry name" value="PAS"/>
    <property type="match status" value="2"/>
</dbReference>
<organism evidence="8 9">
    <name type="scientific">Thalassospira xiamenensis M-5 = DSM 17429</name>
    <dbReference type="NCBI Taxonomy" id="1123366"/>
    <lineage>
        <taxon>Bacteria</taxon>
        <taxon>Pseudomonadati</taxon>
        <taxon>Pseudomonadota</taxon>
        <taxon>Alphaproteobacteria</taxon>
        <taxon>Rhodospirillales</taxon>
        <taxon>Thalassospiraceae</taxon>
        <taxon>Thalassospira</taxon>
    </lineage>
</organism>
<evidence type="ECO:0000259" key="6">
    <source>
        <dbReference type="PROSITE" id="PS50883"/>
    </source>
</evidence>
<evidence type="ECO:0000256" key="1">
    <source>
        <dbReference type="ARBA" id="ARBA00051114"/>
    </source>
</evidence>
<dbReference type="SUPFAM" id="SSF141868">
    <property type="entry name" value="EAL domain-like"/>
    <property type="match status" value="1"/>
</dbReference>
<dbReference type="SUPFAM" id="SSF55073">
    <property type="entry name" value="Nucleotide cyclase"/>
    <property type="match status" value="1"/>
</dbReference>
<dbReference type="InterPro" id="IPR035965">
    <property type="entry name" value="PAS-like_dom_sf"/>
</dbReference>
<dbReference type="Pfam" id="PF00990">
    <property type="entry name" value="GGDEF"/>
    <property type="match status" value="1"/>
</dbReference>
<feature type="domain" description="EAL" evidence="6">
    <location>
        <begin position="561"/>
        <end position="814"/>
    </location>
</feature>
<reference evidence="8 9" key="1">
    <citation type="journal article" date="2012" name="J. Bacteriol.">
        <title>Genome sequence of Thalassospira xiamenensis type strain M-5.</title>
        <authorList>
            <person name="Lai Q."/>
            <person name="Shao Z."/>
        </authorList>
    </citation>
    <scope>NUCLEOTIDE SEQUENCE [LARGE SCALE GENOMIC DNA]</scope>
    <source>
        <strain evidence="8 9">M-5</strain>
    </source>
</reference>
<feature type="domain" description="GGDEF" evidence="7">
    <location>
        <begin position="419"/>
        <end position="552"/>
    </location>
</feature>
<dbReference type="InterPro" id="IPR052155">
    <property type="entry name" value="Biofilm_reg_signaling"/>
</dbReference>
<dbReference type="GO" id="GO:0071732">
    <property type="term" value="P:cellular response to nitric oxide"/>
    <property type="evidence" value="ECO:0007669"/>
    <property type="project" value="UniProtKB-ARBA"/>
</dbReference>
<gene>
    <name evidence="8" type="ORF">TH3_04625</name>
</gene>
<dbReference type="InterPro" id="IPR035919">
    <property type="entry name" value="EAL_sf"/>
</dbReference>
<evidence type="ECO:0000259" key="3">
    <source>
        <dbReference type="PROSITE" id="PS50110"/>
    </source>
</evidence>
<dbReference type="CDD" id="cd17534">
    <property type="entry name" value="REC_DC-like"/>
    <property type="match status" value="1"/>
</dbReference>
<dbReference type="SUPFAM" id="SSF55785">
    <property type="entry name" value="PYP-like sensor domain (PAS domain)"/>
    <property type="match status" value="2"/>
</dbReference>
<dbReference type="InterPro" id="IPR011006">
    <property type="entry name" value="CheY-like_superfamily"/>
</dbReference>
<dbReference type="Pfam" id="PF13426">
    <property type="entry name" value="PAS_9"/>
    <property type="match status" value="1"/>
</dbReference>
<feature type="domain" description="PAC" evidence="5">
    <location>
        <begin position="335"/>
        <end position="387"/>
    </location>
</feature>
<dbReference type="CDD" id="cd01948">
    <property type="entry name" value="EAL"/>
    <property type="match status" value="1"/>
</dbReference>
<dbReference type="PROSITE" id="PS50887">
    <property type="entry name" value="GGDEF"/>
    <property type="match status" value="1"/>
</dbReference>
<dbReference type="InterPro" id="IPR001789">
    <property type="entry name" value="Sig_transdc_resp-reg_receiver"/>
</dbReference>
<dbReference type="Gene3D" id="3.40.50.2300">
    <property type="match status" value="1"/>
</dbReference>
<dbReference type="Pfam" id="PF08447">
    <property type="entry name" value="PAS_3"/>
    <property type="match status" value="1"/>
</dbReference>
<evidence type="ECO:0000313" key="9">
    <source>
        <dbReference type="Proteomes" id="UP000007127"/>
    </source>
</evidence>
<dbReference type="AlphaFoldDB" id="A0AB72UAA7"/>
<keyword evidence="2" id="KW-0597">Phosphoprotein</keyword>
<dbReference type="InterPro" id="IPR000014">
    <property type="entry name" value="PAS"/>
</dbReference>
<dbReference type="InterPro" id="IPR000700">
    <property type="entry name" value="PAS-assoc_C"/>
</dbReference>
<sequence length="817" mass="91955">MIAMRKPIHVMIVEDERIVALHLRQQLARLGYDRTSVHSAGINALKAIETDAPDIILMDIRIDGDIDGIETAAGIPEHLMIPIIYLSAYSEDTTLERARQTRPYGFLLKPFSERELHATIQMALERREVELALRESQERLSLAMHAARMSCWEVDVSTRKMHSTGLAQFLPDENQSAETITESWEDFLHRVASGDRDMVRKAFEYAVLHGEFYDVVFRGEQCEGTQSWFRARGKSYINDRKGTQRIIGVMQDITDQRLTNDKLRQAMTVFETTQDGILILDPDLNITSANRAYCQITGADPMNVVGSPPYMIVPEAFPPAFYQELFHTLRTRRHWHREIETRDMSGNPISIMMQIIAVEDDDGVLTHFVAMISDLTAIRQAEQELHYLAQYDGLTGLPNRLLATDRLNRAIERCERTGSVVACLFLDLDDFKNINDTLGHAAGDQVLLIVATRIKALTDRTDTIARLGGDEFLIIRENMHSEAAAGNLASHIIHELQKPFYIVGHELTLSASIGIALYPENAHSPQDLIRLADTAMYAAKDQGRRTYAFYKSEMTESATHYMTRSLELRRGLEKGELTLYYQPQVDAKTGEMTGTETLIRWNHPQNGILGPAEIIPIAEQSGLIVEIGQWVLEESCAQARRWQDEGFDPIRIAVNVSVRQMRTPGFAKTVQTVLANTGLDPKWLEIEVTESMIQDEDIMIDTLHELRAVGVSVAIDDFGTGYSCLRSIKSLPIERIKIDRAFIKGIPQNTDDAALAEAMIAMARTLGLKVTAEGVETTAQRDFLHRQGCNELQGFLFSKPVPAEQLFKSSHSSTKIS</sequence>
<dbReference type="GeneID" id="31926611"/>
<dbReference type="SMART" id="SM00052">
    <property type="entry name" value="EAL"/>
    <property type="match status" value="1"/>
</dbReference>